<dbReference type="InterPro" id="IPR021327">
    <property type="entry name" value="DUF2934"/>
</dbReference>
<dbReference type="EMBL" id="FQVC01000003">
    <property type="protein sequence ID" value="SHE84974.1"/>
    <property type="molecule type" value="Genomic_DNA"/>
</dbReference>
<dbReference type="Proteomes" id="UP000184533">
    <property type="component" value="Unassembled WGS sequence"/>
</dbReference>
<organism evidence="1 2">
    <name type="scientific">Devosia limi DSM 17137</name>
    <dbReference type="NCBI Taxonomy" id="1121477"/>
    <lineage>
        <taxon>Bacteria</taxon>
        <taxon>Pseudomonadati</taxon>
        <taxon>Pseudomonadota</taxon>
        <taxon>Alphaproteobacteria</taxon>
        <taxon>Hyphomicrobiales</taxon>
        <taxon>Devosiaceae</taxon>
        <taxon>Devosia</taxon>
    </lineage>
</organism>
<evidence type="ECO:0000313" key="2">
    <source>
        <dbReference type="Proteomes" id="UP000184533"/>
    </source>
</evidence>
<name>A0A1M4WUS1_9HYPH</name>
<sequence length="74" mass="8773">MYKNTALAEMIRNTAYFLWEQDGRPEGRSFDYWLRAKDMHLRQIAYDKWLAEGAPPDRAEAHWRDAAGEIDNNQ</sequence>
<proteinExistence type="predicted"/>
<dbReference type="AlphaFoldDB" id="A0A1M4WUS1"/>
<dbReference type="OrthoDB" id="9811127at2"/>
<evidence type="ECO:0008006" key="3">
    <source>
        <dbReference type="Google" id="ProtNLM"/>
    </source>
</evidence>
<accession>A0A1M4WUS1</accession>
<gene>
    <name evidence="1" type="ORF">SAMN02745223_01216</name>
</gene>
<protein>
    <recommendedName>
        <fullName evidence="3">DUF2934 domain-containing protein</fullName>
    </recommendedName>
</protein>
<evidence type="ECO:0000313" key="1">
    <source>
        <dbReference type="EMBL" id="SHE84974.1"/>
    </source>
</evidence>
<dbReference type="RefSeq" id="WP_046133501.1">
    <property type="nucleotide sequence ID" value="NZ_FQVC01000003.1"/>
</dbReference>
<reference evidence="1 2" key="1">
    <citation type="submission" date="2016-11" db="EMBL/GenBank/DDBJ databases">
        <authorList>
            <person name="Jaros S."/>
            <person name="Januszkiewicz K."/>
            <person name="Wedrychowicz H."/>
        </authorList>
    </citation>
    <scope>NUCLEOTIDE SEQUENCE [LARGE SCALE GENOMIC DNA]</scope>
    <source>
        <strain evidence="1 2">DSM 17137</strain>
    </source>
</reference>
<dbReference type="Pfam" id="PF11154">
    <property type="entry name" value="DUF2934"/>
    <property type="match status" value="2"/>
</dbReference>